<dbReference type="STRING" id="1064592.G0VKN3"/>
<organism evidence="2 3">
    <name type="scientific">Naumovozyma castellii</name>
    <name type="common">Yeast</name>
    <name type="synonym">Saccharomyces castellii</name>
    <dbReference type="NCBI Taxonomy" id="27288"/>
    <lineage>
        <taxon>Eukaryota</taxon>
        <taxon>Fungi</taxon>
        <taxon>Dikarya</taxon>
        <taxon>Ascomycota</taxon>
        <taxon>Saccharomycotina</taxon>
        <taxon>Saccharomycetes</taxon>
        <taxon>Saccharomycetales</taxon>
        <taxon>Saccharomycetaceae</taxon>
        <taxon>Naumovozyma</taxon>
    </lineage>
</organism>
<dbReference type="Proteomes" id="UP000001640">
    <property type="component" value="Chromosome 10"/>
</dbReference>
<evidence type="ECO:0000256" key="1">
    <source>
        <dbReference type="SAM" id="MobiDB-lite"/>
    </source>
</evidence>
<dbReference type="KEGG" id="ncs:NCAS_0J00910"/>
<dbReference type="OrthoDB" id="2122308at2759"/>
<reference evidence="2 3" key="1">
    <citation type="journal article" date="2011" name="Proc. Natl. Acad. Sci. U.S.A.">
        <title>Evolutionary erosion of yeast sex chromosomes by mating-type switching accidents.</title>
        <authorList>
            <person name="Gordon J.L."/>
            <person name="Armisen D."/>
            <person name="Proux-Wera E."/>
            <person name="Oheigeartaigh S.S."/>
            <person name="Byrne K.P."/>
            <person name="Wolfe K.H."/>
        </authorList>
    </citation>
    <scope>NUCLEOTIDE SEQUENCE [LARGE SCALE GENOMIC DNA]</scope>
    <source>
        <strain evidence="3">ATCC 76901 / BCRC 22586 / CBS 4309 / NBRC 1992 / NRRL Y-12630</strain>
    </source>
</reference>
<dbReference type="RefSeq" id="XP_003678409.1">
    <property type="nucleotide sequence ID" value="XM_003678361.1"/>
</dbReference>
<evidence type="ECO:0000313" key="2">
    <source>
        <dbReference type="EMBL" id="CCC72070.1"/>
    </source>
</evidence>
<keyword evidence="3" id="KW-1185">Reference proteome</keyword>
<dbReference type="HOGENOM" id="CLU_186295_0_0_1"/>
<dbReference type="eggNOG" id="ENOG502S4WH">
    <property type="taxonomic scope" value="Eukaryota"/>
</dbReference>
<feature type="region of interest" description="Disordered" evidence="1">
    <location>
        <begin position="18"/>
        <end position="43"/>
    </location>
</feature>
<evidence type="ECO:0000313" key="3">
    <source>
        <dbReference type="Proteomes" id="UP000001640"/>
    </source>
</evidence>
<protein>
    <recommendedName>
        <fullName evidence="4">Hyaluronan/mRNA-binding protein domain-containing protein</fullName>
    </recommendedName>
</protein>
<dbReference type="GeneID" id="96905768"/>
<evidence type="ECO:0008006" key="4">
    <source>
        <dbReference type="Google" id="ProtNLM"/>
    </source>
</evidence>
<reference key="2">
    <citation type="submission" date="2011-08" db="EMBL/GenBank/DDBJ databases">
        <title>Genome sequence of Naumovozyma castellii.</title>
        <authorList>
            <person name="Gordon J.L."/>
            <person name="Armisen D."/>
            <person name="Proux-Wera E."/>
            <person name="OhEigeartaigh S.S."/>
            <person name="Byrne K.P."/>
            <person name="Wolfe K.H."/>
        </authorList>
    </citation>
    <scope>NUCLEOTIDE SEQUENCE</scope>
    <source>
        <strain>Type strain:CBS 4309</strain>
    </source>
</reference>
<dbReference type="FunCoup" id="G0VKN3">
    <property type="interactions" value="89"/>
</dbReference>
<proteinExistence type="predicted"/>
<dbReference type="EMBL" id="HE576761">
    <property type="protein sequence ID" value="CCC72070.1"/>
    <property type="molecule type" value="Genomic_DNA"/>
</dbReference>
<dbReference type="AlphaFoldDB" id="G0VKN3"/>
<sequence>MTRTNKWTVHETKANPKYFTHTGNFGENPTNVKKNGSGKGNWGKAGDEIQDLVESGEIKTVYNKARRGSNSQKNEEKMGNLQKYQV</sequence>
<dbReference type="InParanoid" id="G0VKN3"/>
<name>G0VKN3_NAUCA</name>
<accession>G0VKN3</accession>
<feature type="region of interest" description="Disordered" evidence="1">
    <location>
        <begin position="63"/>
        <end position="86"/>
    </location>
</feature>
<feature type="compositionally biased region" description="Polar residues" evidence="1">
    <location>
        <begin position="21"/>
        <end position="30"/>
    </location>
</feature>
<gene>
    <name evidence="2" type="primary">NCAS0J00910</name>
    <name evidence="2" type="ordered locus">NCAS_0J00910</name>
</gene>
<dbReference type="OMA" id="KWTVHES"/>